<dbReference type="AlphaFoldDB" id="A0A0K8QPJ7"/>
<evidence type="ECO:0000313" key="3">
    <source>
        <dbReference type="Proteomes" id="UP000253740"/>
    </source>
</evidence>
<reference evidence="2" key="2">
    <citation type="submission" date="2015-08" db="EMBL/GenBank/DDBJ databases">
        <title>Complete DNA Sequence of Pseudomonas syringae pv. actinidiae, the Causal Agent of Kiwifruit Canker Disease.</title>
        <authorList>
            <person name="Rikkerink E.H.A."/>
            <person name="Fineran P.C."/>
        </authorList>
    </citation>
    <scope>NUCLEOTIDE SEQUENCE</scope>
    <source>
        <strain evidence="2">SkMP5</strain>
    </source>
</reference>
<dbReference type="Proteomes" id="UP000253740">
    <property type="component" value="Unassembled WGS sequence"/>
</dbReference>
<gene>
    <name evidence="1" type="ORF">MBSD_0353</name>
    <name evidence="2" type="ORF">MBSD_n2130</name>
</gene>
<reference evidence="1" key="1">
    <citation type="submission" date="2015-03" db="EMBL/GenBank/DDBJ databases">
        <title>Draft genome sequence of Mizugakiibacter sediminis skMP5.</title>
        <authorList>
            <person name="Watanabe T."/>
            <person name="Kojima H."/>
            <person name="Fukui M."/>
        </authorList>
    </citation>
    <scope>NUCLEOTIDE SEQUENCE</scope>
    <source>
        <strain evidence="1">SkMP5</strain>
    </source>
</reference>
<dbReference type="RefSeq" id="WP_062537402.1">
    <property type="nucleotide sequence ID" value="NZ_DF970235.1"/>
</dbReference>
<proteinExistence type="predicted"/>
<accession>A0A0K8QPJ7</accession>
<dbReference type="HOGENOM" id="CLU_112498_0_0_6"/>
<organism evidence="2">
    <name type="scientific">Mizugakiibacter sediminis</name>
    <dbReference type="NCBI Taxonomy" id="1475481"/>
    <lineage>
        <taxon>Bacteria</taxon>
        <taxon>Pseudomonadati</taxon>
        <taxon>Pseudomonadota</taxon>
        <taxon>Gammaproteobacteria</taxon>
        <taxon>Lysobacterales</taxon>
        <taxon>Rhodanobacteraceae</taxon>
        <taxon>Mizugakiibacter</taxon>
    </lineage>
</organism>
<dbReference type="OrthoDB" id="6949755at2"/>
<name>A0A0K8QPJ7_9GAMM</name>
<keyword evidence="3" id="KW-1185">Reference proteome</keyword>
<evidence type="ECO:0000313" key="2">
    <source>
        <dbReference type="EMBL" id="GAP66815.1"/>
    </source>
</evidence>
<sequence>MTKRASRPRYALRVIRGGYAPADAFTAASLRKRHRVGDLVFAEFKRPRNPGFHRLAHQLGTLLAENIEAFAGLESHDVLKRMQVEGGIGCDVALVDASSMWSQISEAVIAEVPQARLVMAMIGELLVGKTIPVKLPRSLSYESMDEDEFHAVIAGMCAHVSAKYWKDCTPEQIEAMASVYVEAA</sequence>
<evidence type="ECO:0000313" key="1">
    <source>
        <dbReference type="EMBL" id="GAN43840.1"/>
    </source>
</evidence>
<dbReference type="STRING" id="1475481.GCA_000953855_02178"/>
<dbReference type="EMBL" id="DF952378">
    <property type="protein sequence ID" value="GAN43840.1"/>
    <property type="molecule type" value="Genomic_DNA"/>
</dbReference>
<protein>
    <submittedName>
        <fullName evidence="2">Uncharacterized protein</fullName>
    </submittedName>
</protein>
<dbReference type="EMBL" id="DF970235">
    <property type="protein sequence ID" value="GAP66815.1"/>
    <property type="molecule type" value="Genomic_DNA"/>
</dbReference>